<evidence type="ECO:0000256" key="5">
    <source>
        <dbReference type="ARBA" id="ARBA00022723"/>
    </source>
</evidence>
<keyword evidence="12 14" id="KW-0968">Cytoplasmic vesicle</keyword>
<comment type="function">
    <text evidence="13 14">Component of the coat protein complex II (COPII) which promotes the formation of transport vesicles from the endoplasmic reticulum (ER). The coat has two main functions, the physical deformation of the endoplasmic reticulum membrane into vesicles and the selection of cargo molecules.</text>
</comment>
<evidence type="ECO:0000256" key="8">
    <source>
        <dbReference type="ARBA" id="ARBA00022892"/>
    </source>
</evidence>
<dbReference type="Pfam" id="PF00626">
    <property type="entry name" value="Gelsolin"/>
    <property type="match status" value="1"/>
</dbReference>
<dbReference type="SUPFAM" id="SSF82754">
    <property type="entry name" value="C-terminal, gelsolin-like domain of Sec23/24"/>
    <property type="match status" value="1"/>
</dbReference>
<dbReference type="Pfam" id="PF04810">
    <property type="entry name" value="zf-Sec23_Sec24"/>
    <property type="match status" value="1"/>
</dbReference>
<feature type="domain" description="Zinc finger Sec23/Sec24-type" evidence="16">
    <location>
        <begin position="53"/>
        <end position="91"/>
    </location>
</feature>
<evidence type="ECO:0000256" key="12">
    <source>
        <dbReference type="ARBA" id="ARBA00023329"/>
    </source>
</evidence>
<dbReference type="SUPFAM" id="SSF81811">
    <property type="entry name" value="Helical domain of Sec23/24"/>
    <property type="match status" value="1"/>
</dbReference>
<dbReference type="InterPro" id="IPR037364">
    <property type="entry name" value="Sec23"/>
</dbReference>
<dbReference type="GO" id="GO:0030127">
    <property type="term" value="C:COPII vesicle coat"/>
    <property type="evidence" value="ECO:0007669"/>
    <property type="project" value="InterPro"/>
</dbReference>
<keyword evidence="9 14" id="KW-0653">Protein transport</keyword>
<evidence type="ECO:0000256" key="6">
    <source>
        <dbReference type="ARBA" id="ARBA00022824"/>
    </source>
</evidence>
<dbReference type="SUPFAM" id="SSF53300">
    <property type="entry name" value="vWA-like"/>
    <property type="match status" value="1"/>
</dbReference>
<evidence type="ECO:0000256" key="3">
    <source>
        <dbReference type="ARBA" id="ARBA00021212"/>
    </source>
</evidence>
<accession>A0AAV7ZLG9</accession>
<dbReference type="GO" id="GO:0090110">
    <property type="term" value="P:COPII-coated vesicle cargo loading"/>
    <property type="evidence" value="ECO:0007669"/>
    <property type="project" value="TreeGrafter"/>
</dbReference>
<dbReference type="Pfam" id="PF08033">
    <property type="entry name" value="Sec23_BS"/>
    <property type="match status" value="1"/>
</dbReference>
<comment type="similarity">
    <text evidence="2 14">Belongs to the SEC23/SEC24 family. SEC23 subfamily.</text>
</comment>
<feature type="domain" description="Sec23/Sec24 helical" evidence="18">
    <location>
        <begin position="507"/>
        <end position="605"/>
    </location>
</feature>
<evidence type="ECO:0000256" key="4">
    <source>
        <dbReference type="ARBA" id="ARBA00022448"/>
    </source>
</evidence>
<keyword evidence="4 14" id="KW-0813">Transport</keyword>
<dbReference type="InterPro" id="IPR006896">
    <property type="entry name" value="Sec23/24_trunk_dom"/>
</dbReference>
<evidence type="ECO:0000256" key="9">
    <source>
        <dbReference type="ARBA" id="ARBA00022927"/>
    </source>
</evidence>
<evidence type="ECO:0000313" key="21">
    <source>
        <dbReference type="Proteomes" id="UP001146793"/>
    </source>
</evidence>
<dbReference type="Gene3D" id="2.60.40.1670">
    <property type="entry name" value="beta-sandwich domain of Sec23/24"/>
    <property type="match status" value="1"/>
</dbReference>
<evidence type="ECO:0000256" key="11">
    <source>
        <dbReference type="ARBA" id="ARBA00023136"/>
    </source>
</evidence>
<dbReference type="Pfam" id="PF04815">
    <property type="entry name" value="Sec23_helical"/>
    <property type="match status" value="1"/>
</dbReference>
<feature type="domain" description="Sec23/Sec24 beta-sandwich" evidence="19">
    <location>
        <begin position="396"/>
        <end position="492"/>
    </location>
</feature>
<dbReference type="InterPro" id="IPR029006">
    <property type="entry name" value="ADF-H/Gelsolin-like_dom_sf"/>
</dbReference>
<dbReference type="PANTHER" id="PTHR11141">
    <property type="entry name" value="PROTEIN TRANSPORT PROTEIN SEC23"/>
    <property type="match status" value="1"/>
</dbReference>
<evidence type="ECO:0000256" key="13">
    <source>
        <dbReference type="ARBA" id="ARBA00025471"/>
    </source>
</evidence>
<dbReference type="FunFam" id="3.40.20.10:FF:000041">
    <property type="entry name" value="Protein transport protein SEC23"/>
    <property type="match status" value="1"/>
</dbReference>
<dbReference type="InterPro" id="IPR007123">
    <property type="entry name" value="Gelsolin-like_dom"/>
</dbReference>
<dbReference type="InterPro" id="IPR006900">
    <property type="entry name" value="Sec23/24_helical_dom"/>
</dbReference>
<sequence length="744" mass="86159">MNFYEDEDRDGLRFSWNVLPATKLETTRLVLPIGCLFTPLKQRIDLPSVQYGPIYCERCGAILNPYCEIDFKRKIWLCNFCNLRNKFPLSYSQISEQLLPLELHPNSTSIEYKIDRAPSQTPSYIFLIDRATSKEELESLKTMLIEKALQLPEDSYIGLITFGKNVWVHDLNHHKMEKIRVLRGDKFYSAEEICELLNIPNSPIVLNQNMKINTNQDQKFAHNLKKYLKPISEAKSSLQKIISGIKTTNWLEKSNNSRKREPRAIGNALAIALTLAQSRFSPGRIVTLLSGPATIGPGMIVSTERSDQIRSHHDLFKESAKYVEKATKFYNALANSAARSGHVIDLFSVSFDQVGLFEMQNCSKLTGGKLTICESFKQESFKNSFSYLLNPLNFKLDCSIELKISPEIKLSSYIGNFFFISNSRINSTEGGSTTSFKACSLTESQTFAFYFDVITHQQKVSITQPGFFQFKTLYQRPNGEYKLRVTTCSKQFAQTKNQLTKIEHSFDKEAAAIIFARKILQKTNSEKPKNVIRWLDRTLINFFDYFADYKPKKPETFKLQEHFNLFPQLMYHFRRSRFLKIFGYSPDETAFHKFTFFNENTQNSLTMIQPMLFQYSMNQQQSPVLLDHSSLSSDCLLLFDNFFSILIWRGEQIAEWVKQGYQNLEDYKDFKTLIEMPVKYANILIKERFPNPKIIICNQDSSQERFLLSQLNPSQSRTINNSSLTDDLSFQMFMEHVKKLVCEN</sequence>
<dbReference type="Gene3D" id="3.40.50.410">
    <property type="entry name" value="von Willebrand factor, type A domain"/>
    <property type="match status" value="1"/>
</dbReference>
<dbReference type="FunFam" id="2.30.30.380:FF:000001">
    <property type="entry name" value="Protein transport protein SEC23"/>
    <property type="match status" value="1"/>
</dbReference>
<dbReference type="Gene3D" id="2.30.30.380">
    <property type="entry name" value="Zn-finger domain of Sec23/24"/>
    <property type="match status" value="1"/>
</dbReference>
<evidence type="ECO:0000259" key="17">
    <source>
        <dbReference type="Pfam" id="PF04811"/>
    </source>
</evidence>
<dbReference type="Proteomes" id="UP001146793">
    <property type="component" value="Unassembled WGS sequence"/>
</dbReference>
<feature type="domain" description="Sec23/Sec24 trunk" evidence="17">
    <location>
        <begin position="120"/>
        <end position="386"/>
    </location>
</feature>
<evidence type="ECO:0000256" key="14">
    <source>
        <dbReference type="RuleBase" id="RU365030"/>
    </source>
</evidence>
<evidence type="ECO:0000256" key="10">
    <source>
        <dbReference type="ARBA" id="ARBA00023034"/>
    </source>
</evidence>
<dbReference type="GO" id="GO:0000139">
    <property type="term" value="C:Golgi membrane"/>
    <property type="evidence" value="ECO:0007669"/>
    <property type="project" value="UniProtKB-SubCell"/>
</dbReference>
<keyword evidence="8 14" id="KW-0931">ER-Golgi transport</keyword>
<evidence type="ECO:0000313" key="20">
    <source>
        <dbReference type="EMBL" id="KAJ3442145.1"/>
    </source>
</evidence>
<evidence type="ECO:0000256" key="7">
    <source>
        <dbReference type="ARBA" id="ARBA00022833"/>
    </source>
</evidence>
<dbReference type="GO" id="GO:0005789">
    <property type="term" value="C:endoplasmic reticulum membrane"/>
    <property type="evidence" value="ECO:0007669"/>
    <property type="project" value="UniProtKB-SubCell"/>
</dbReference>
<name>A0AAV7ZLG9_9EUKA</name>
<keyword evidence="10" id="KW-0333">Golgi apparatus</keyword>
<evidence type="ECO:0000256" key="2">
    <source>
        <dbReference type="ARBA" id="ARBA00009210"/>
    </source>
</evidence>
<dbReference type="InterPro" id="IPR006895">
    <property type="entry name" value="Znf_Sec23_Sec24"/>
</dbReference>
<dbReference type="AlphaFoldDB" id="A0AAV7ZLG9"/>
<dbReference type="InterPro" id="IPR036174">
    <property type="entry name" value="Znf_Sec23_Sec24_sf"/>
</dbReference>
<dbReference type="Gene3D" id="3.40.20.10">
    <property type="entry name" value="Severin"/>
    <property type="match status" value="1"/>
</dbReference>
<dbReference type="SUPFAM" id="SSF81995">
    <property type="entry name" value="beta-sandwich domain of Sec23/24"/>
    <property type="match status" value="1"/>
</dbReference>
<keyword evidence="6 14" id="KW-0256">Endoplasmic reticulum</keyword>
<dbReference type="GO" id="GO:0006886">
    <property type="term" value="P:intracellular protein transport"/>
    <property type="evidence" value="ECO:0007669"/>
    <property type="project" value="InterPro"/>
</dbReference>
<evidence type="ECO:0000259" key="19">
    <source>
        <dbReference type="Pfam" id="PF08033"/>
    </source>
</evidence>
<organism evidence="20 21">
    <name type="scientific">Anaeramoeba flamelloides</name>
    <dbReference type="NCBI Taxonomy" id="1746091"/>
    <lineage>
        <taxon>Eukaryota</taxon>
        <taxon>Metamonada</taxon>
        <taxon>Anaeramoebidae</taxon>
        <taxon>Anaeramoeba</taxon>
    </lineage>
</organism>
<dbReference type="InterPro" id="IPR036465">
    <property type="entry name" value="vWFA_dom_sf"/>
</dbReference>
<dbReference type="SUPFAM" id="SSF82919">
    <property type="entry name" value="Zn-finger domain of Sec23/24"/>
    <property type="match status" value="1"/>
</dbReference>
<feature type="domain" description="Gelsolin-like" evidence="15">
    <location>
        <begin position="619"/>
        <end position="707"/>
    </location>
</feature>
<protein>
    <recommendedName>
        <fullName evidence="3 14">Protein transport protein SEC23</fullName>
    </recommendedName>
</protein>
<dbReference type="GO" id="GO:0070971">
    <property type="term" value="C:endoplasmic reticulum exit site"/>
    <property type="evidence" value="ECO:0007669"/>
    <property type="project" value="TreeGrafter"/>
</dbReference>
<evidence type="ECO:0000256" key="1">
    <source>
        <dbReference type="ARBA" id="ARBA00004255"/>
    </source>
</evidence>
<reference evidence="20" key="1">
    <citation type="submission" date="2022-08" db="EMBL/GenBank/DDBJ databases">
        <title>Novel sulphate-reducing endosymbionts in the free-living metamonad Anaeramoeba.</title>
        <authorList>
            <person name="Jerlstrom-Hultqvist J."/>
            <person name="Cepicka I."/>
            <person name="Gallot-Lavallee L."/>
            <person name="Salas-Leiva D."/>
            <person name="Curtis B.A."/>
            <person name="Zahonova K."/>
            <person name="Pipaliya S."/>
            <person name="Dacks J."/>
            <person name="Roger A.J."/>
        </authorList>
    </citation>
    <scope>NUCLEOTIDE SEQUENCE</scope>
    <source>
        <strain evidence="20">Busselton2</strain>
    </source>
</reference>
<dbReference type="InterPro" id="IPR036180">
    <property type="entry name" value="Gelsolin-like_dom_sf"/>
</dbReference>
<keyword evidence="5 14" id="KW-0479">Metal-binding</keyword>
<dbReference type="InterPro" id="IPR036175">
    <property type="entry name" value="Sec23/24_helical_dom_sf"/>
</dbReference>
<gene>
    <name evidence="20" type="ORF">M0812_11875</name>
</gene>
<evidence type="ECO:0000259" key="18">
    <source>
        <dbReference type="Pfam" id="PF04815"/>
    </source>
</evidence>
<comment type="caution">
    <text evidence="20">The sequence shown here is derived from an EMBL/GenBank/DDBJ whole genome shotgun (WGS) entry which is preliminary data.</text>
</comment>
<dbReference type="EMBL" id="JANTQA010000026">
    <property type="protein sequence ID" value="KAJ3442145.1"/>
    <property type="molecule type" value="Genomic_DNA"/>
</dbReference>
<dbReference type="PANTHER" id="PTHR11141:SF0">
    <property type="entry name" value="PROTEIN TRANSPORT PROTEIN SEC23"/>
    <property type="match status" value="1"/>
</dbReference>
<evidence type="ECO:0000259" key="16">
    <source>
        <dbReference type="Pfam" id="PF04810"/>
    </source>
</evidence>
<dbReference type="Pfam" id="PF04811">
    <property type="entry name" value="Sec23_trunk"/>
    <property type="match status" value="1"/>
</dbReference>
<keyword evidence="7 14" id="KW-0862">Zinc</keyword>
<comment type="subcellular location">
    <subcellularLocation>
        <location evidence="14">Cytoplasmic vesicle</location>
        <location evidence="14">COPII-coated vesicle membrane</location>
        <topology evidence="14">Peripheral membrane protein</topology>
        <orientation evidence="14">Cytoplasmic side</orientation>
    </subcellularLocation>
    <subcellularLocation>
        <location evidence="14">Endoplasmic reticulum membrane</location>
        <topology evidence="14">Peripheral membrane protein</topology>
        <orientation evidence="14">Cytoplasmic side</orientation>
    </subcellularLocation>
    <subcellularLocation>
        <location evidence="1">Golgi apparatus membrane</location>
        <topology evidence="1">Peripheral membrane protein</topology>
        <orientation evidence="1">Cytoplasmic side</orientation>
    </subcellularLocation>
</comment>
<dbReference type="InterPro" id="IPR012990">
    <property type="entry name" value="Beta-sandwich_Sec23_24"/>
</dbReference>
<evidence type="ECO:0000259" key="15">
    <source>
        <dbReference type="Pfam" id="PF00626"/>
    </source>
</evidence>
<keyword evidence="14" id="KW-0963">Cytoplasm</keyword>
<dbReference type="GO" id="GO:0008270">
    <property type="term" value="F:zinc ion binding"/>
    <property type="evidence" value="ECO:0007669"/>
    <property type="project" value="InterPro"/>
</dbReference>
<dbReference type="Gene3D" id="1.20.120.730">
    <property type="entry name" value="Sec23/Sec24 helical domain"/>
    <property type="match status" value="1"/>
</dbReference>
<proteinExistence type="inferred from homology"/>
<dbReference type="GO" id="GO:0005096">
    <property type="term" value="F:GTPase activator activity"/>
    <property type="evidence" value="ECO:0007669"/>
    <property type="project" value="TreeGrafter"/>
</dbReference>
<keyword evidence="11 14" id="KW-0472">Membrane</keyword>